<comment type="caution">
    <text evidence="1">The sequence shown here is derived from an EMBL/GenBank/DDBJ whole genome shotgun (WGS) entry which is preliminary data.</text>
</comment>
<reference evidence="1" key="1">
    <citation type="submission" date="2020-03" db="EMBL/GenBank/DDBJ databases">
        <title>Hybrid Assembly of Korean Phytophthora infestans isolates.</title>
        <authorList>
            <person name="Prokchorchik M."/>
            <person name="Lee Y."/>
            <person name="Seo J."/>
            <person name="Cho J.-H."/>
            <person name="Park Y.-E."/>
            <person name="Jang D.-C."/>
            <person name="Im J.-S."/>
            <person name="Choi J.-G."/>
            <person name="Park H.-J."/>
            <person name="Lee G.-B."/>
            <person name="Lee Y.-G."/>
            <person name="Hong S.-Y."/>
            <person name="Cho K."/>
            <person name="Sohn K.H."/>
        </authorList>
    </citation>
    <scope>NUCLEOTIDE SEQUENCE</scope>
    <source>
        <strain evidence="1">KR_2_A2</strain>
    </source>
</reference>
<evidence type="ECO:0008006" key="3">
    <source>
        <dbReference type="Google" id="ProtNLM"/>
    </source>
</evidence>
<dbReference type="Proteomes" id="UP000704712">
    <property type="component" value="Unassembled WGS sequence"/>
</dbReference>
<proteinExistence type="predicted"/>
<evidence type="ECO:0000313" key="1">
    <source>
        <dbReference type="EMBL" id="KAF4133384.1"/>
    </source>
</evidence>
<organism evidence="1 2">
    <name type="scientific">Phytophthora infestans</name>
    <name type="common">Potato late blight agent</name>
    <name type="synonym">Botrytis infestans</name>
    <dbReference type="NCBI Taxonomy" id="4787"/>
    <lineage>
        <taxon>Eukaryota</taxon>
        <taxon>Sar</taxon>
        <taxon>Stramenopiles</taxon>
        <taxon>Oomycota</taxon>
        <taxon>Peronosporomycetes</taxon>
        <taxon>Peronosporales</taxon>
        <taxon>Peronosporaceae</taxon>
        <taxon>Phytophthora</taxon>
    </lineage>
</organism>
<dbReference type="AlphaFoldDB" id="A0A8S9U3D9"/>
<dbReference type="EMBL" id="JAACNO010002391">
    <property type="protein sequence ID" value="KAF4133384.1"/>
    <property type="molecule type" value="Genomic_DNA"/>
</dbReference>
<accession>A0A8S9U3D9</accession>
<name>A0A8S9U3D9_PHYIN</name>
<protein>
    <recommendedName>
        <fullName evidence="3">RxLR effector protein</fullName>
    </recommendedName>
</protein>
<gene>
    <name evidence="1" type="ORF">GN958_ATG17403</name>
</gene>
<sequence>MPVLSKTTGLNLPQVLTDTPEYFSAKRLLRGSTKQNEDRVINAGIEKLTGLIKAGVLKLGENVDWRSWLLIDQSATDILTMFRLEKGLSGALTSPGVKAMERYLTSVNRHKQKSVIGVFSAHYGDDAVAETLVTVQRTIKTEEGLDTIRQLRNAQLSGWLKSDRSVDDVFTLLKLEKYGYGALASPKMEVLEDYINLFNRKKTGHVTLLQTLTKGFGGEANIANLLLHAKKNSRTSELAVTLENALLNNWLASKLEPVDVLKTLRLDQSMDHALVHQNYHTLANFISLYNSRSPSRKTSLIETFSRHFGDGDVAEILQARSQGATKVLAVELQKQPMEMWLKNKVSADTVFMRLNIPKRNEFVATTSLKLHLFDEYIKKVNIVYPSYKTDTLTVLSNGYGGEGNFARVVFGAIETIGFRNTKSLVSVGAEFEMLLFKRWFRSKTEPQNIYTRFLDVDVASASHLDDAIVNRYTAYYNEKTARLHFAAFIEPRRD</sequence>
<evidence type="ECO:0000313" key="2">
    <source>
        <dbReference type="Proteomes" id="UP000704712"/>
    </source>
</evidence>